<feature type="non-terminal residue" evidence="2">
    <location>
        <position position="1"/>
    </location>
</feature>
<dbReference type="PANTHER" id="PTHR11051:SF8">
    <property type="entry name" value="PROTEIN-GLUCOSYLGALACTOSYLHYDROXYLYSINE GLUCOSIDASE"/>
    <property type="match status" value="1"/>
</dbReference>
<reference evidence="2" key="1">
    <citation type="submission" date="2021-02" db="EMBL/GenBank/DDBJ databases">
        <authorList>
            <person name="Nowell W R."/>
        </authorList>
    </citation>
    <scope>NUCLEOTIDE SEQUENCE</scope>
</reference>
<accession>A0A8S3JGK6</accession>
<organism evidence="2 3">
    <name type="scientific">Rotaria magnacalcarata</name>
    <dbReference type="NCBI Taxonomy" id="392030"/>
    <lineage>
        <taxon>Eukaryota</taxon>
        <taxon>Metazoa</taxon>
        <taxon>Spiralia</taxon>
        <taxon>Gnathifera</taxon>
        <taxon>Rotifera</taxon>
        <taxon>Eurotatoria</taxon>
        <taxon>Bdelloidea</taxon>
        <taxon>Philodinida</taxon>
        <taxon>Philodinidae</taxon>
        <taxon>Rotaria</taxon>
    </lineage>
</organism>
<dbReference type="EMBL" id="CAJOBI010347730">
    <property type="protein sequence ID" value="CAF5219087.1"/>
    <property type="molecule type" value="Genomic_DNA"/>
</dbReference>
<feature type="non-terminal residue" evidence="2">
    <location>
        <position position="156"/>
    </location>
</feature>
<comment type="caution">
    <text evidence="2">The sequence shown here is derived from an EMBL/GenBank/DDBJ whole genome shotgun (WGS) entry which is preliminary data.</text>
</comment>
<dbReference type="PANTHER" id="PTHR11051">
    <property type="entry name" value="GLYCOSYL HYDROLASE-RELATED"/>
    <property type="match status" value="1"/>
</dbReference>
<dbReference type="InterPro" id="IPR012341">
    <property type="entry name" value="6hp_glycosidase-like_sf"/>
</dbReference>
<dbReference type="AlphaFoldDB" id="A0A8S3JGK6"/>
<evidence type="ECO:0000313" key="2">
    <source>
        <dbReference type="EMBL" id="CAF5219087.1"/>
    </source>
</evidence>
<dbReference type="SUPFAM" id="SSF48208">
    <property type="entry name" value="Six-hairpin glycosidases"/>
    <property type="match status" value="1"/>
</dbReference>
<dbReference type="Gene3D" id="1.50.10.10">
    <property type="match status" value="1"/>
</dbReference>
<dbReference type="GO" id="GO:0005975">
    <property type="term" value="P:carbohydrate metabolic process"/>
    <property type="evidence" value="ECO:0007669"/>
    <property type="project" value="InterPro"/>
</dbReference>
<comment type="similarity">
    <text evidence="1">Belongs to the glycosyl hydrolase 65 family.</text>
</comment>
<dbReference type="InterPro" id="IPR008928">
    <property type="entry name" value="6-hairpin_glycosidase_sf"/>
</dbReference>
<gene>
    <name evidence="2" type="ORF">SMN809_LOCUS81256</name>
</gene>
<proteinExistence type="inferred from homology"/>
<sequence>NAIQTNAVAIISLQLAKQVGDMFGFEVDPEWEIIAKKIKINFNSTTQTHIQWDNAVLPPAPSHYVCPEDVLYLTYPMNFNVTPAIIRNDAETFIPITCQENAGMTAPIHAIVWLMLNETLKAEGEFNRSLQACTYGEFHVRNEVDIHANIIGGHGF</sequence>
<protein>
    <submittedName>
        <fullName evidence="2">Uncharacterized protein</fullName>
    </submittedName>
</protein>
<name>A0A8S3JGK6_9BILA</name>
<evidence type="ECO:0000313" key="3">
    <source>
        <dbReference type="Proteomes" id="UP000676336"/>
    </source>
</evidence>
<dbReference type="Proteomes" id="UP000676336">
    <property type="component" value="Unassembled WGS sequence"/>
</dbReference>
<dbReference type="GO" id="GO:0004553">
    <property type="term" value="F:hydrolase activity, hydrolyzing O-glycosyl compounds"/>
    <property type="evidence" value="ECO:0007669"/>
    <property type="project" value="TreeGrafter"/>
</dbReference>
<evidence type="ECO:0000256" key="1">
    <source>
        <dbReference type="ARBA" id="ARBA00006768"/>
    </source>
</evidence>